<dbReference type="EMBL" id="JAGFNK010000054">
    <property type="protein sequence ID" value="KAI9509848.1"/>
    <property type="molecule type" value="Genomic_DNA"/>
</dbReference>
<gene>
    <name evidence="1" type="ORF">F5148DRAFT_1184103</name>
</gene>
<name>A0ACC0UDZ0_9AGAM</name>
<dbReference type="Proteomes" id="UP001207468">
    <property type="component" value="Unassembled WGS sequence"/>
</dbReference>
<sequence>MPRLFCFKTAFVPPTALVPVPPSFPSIPLIPNPLRHTRVHTYSPFMPVHMNAPSTAPRQRPRPAANASYARVNAIQNLHPGLQDIVKNCPALDVIFDHDNPRSSTHRRGRGRDKEHVARPPNAFMVYRSYVWYTKQLENKDEKNLSCVSRLAARSWGVMSEQARAPFKQVADIAKREHAERNPDYKYAPSSRAPKKPSKTKGKARVKQAAATTKGGLKATPSSKEARPVPAGGPGAVHVDAPVASSHSTPSSSESSSSPSTPPAPNLLQEIPGMRSPSLELGYPWDCDLPGYPPKPRFRPLGASFFPSPSVSILNLDDPVLDGVPDVGPASITLSCRTLTPRQKYKEAESYHNVLPHPLTDDEDIPFDDTNPHPPCTEGIDYSSFISGDPEVKFGSPTPDACDIDTQSTIGGCFSPGPSTTSTLEVEHSLALALSPLPDWDFFDMPTIGSDRIVDECNIYGPNDGGFFDTVVTCGAY</sequence>
<organism evidence="1 2">
    <name type="scientific">Russula earlei</name>
    <dbReference type="NCBI Taxonomy" id="71964"/>
    <lineage>
        <taxon>Eukaryota</taxon>
        <taxon>Fungi</taxon>
        <taxon>Dikarya</taxon>
        <taxon>Basidiomycota</taxon>
        <taxon>Agaricomycotina</taxon>
        <taxon>Agaricomycetes</taxon>
        <taxon>Russulales</taxon>
        <taxon>Russulaceae</taxon>
        <taxon>Russula</taxon>
    </lineage>
</organism>
<protein>
    <submittedName>
        <fullName evidence="1">Uncharacterized protein</fullName>
    </submittedName>
</protein>
<accession>A0ACC0UDZ0</accession>
<proteinExistence type="predicted"/>
<reference evidence="1" key="1">
    <citation type="submission" date="2021-03" db="EMBL/GenBank/DDBJ databases">
        <title>Evolutionary priming and transition to the ectomycorrhizal habit in an iconic lineage of mushroom-forming fungi: is preadaptation a requirement?</title>
        <authorList>
            <consortium name="DOE Joint Genome Institute"/>
            <person name="Looney B.P."/>
            <person name="Miyauchi S."/>
            <person name="Morin E."/>
            <person name="Drula E."/>
            <person name="Courty P.E."/>
            <person name="Chicoki N."/>
            <person name="Fauchery L."/>
            <person name="Kohler A."/>
            <person name="Kuo A."/>
            <person name="LaButti K."/>
            <person name="Pangilinan J."/>
            <person name="Lipzen A."/>
            <person name="Riley R."/>
            <person name="Andreopoulos W."/>
            <person name="He G."/>
            <person name="Johnson J."/>
            <person name="Barry K.W."/>
            <person name="Grigoriev I.V."/>
            <person name="Nagy L."/>
            <person name="Hibbett D."/>
            <person name="Henrissat B."/>
            <person name="Matheny P.B."/>
            <person name="Labbe J."/>
            <person name="Martin A.F."/>
        </authorList>
    </citation>
    <scope>NUCLEOTIDE SEQUENCE</scope>
    <source>
        <strain evidence="1">BPL698</strain>
    </source>
</reference>
<evidence type="ECO:0000313" key="2">
    <source>
        <dbReference type="Proteomes" id="UP001207468"/>
    </source>
</evidence>
<keyword evidence="2" id="KW-1185">Reference proteome</keyword>
<evidence type="ECO:0000313" key="1">
    <source>
        <dbReference type="EMBL" id="KAI9509848.1"/>
    </source>
</evidence>
<comment type="caution">
    <text evidence="1">The sequence shown here is derived from an EMBL/GenBank/DDBJ whole genome shotgun (WGS) entry which is preliminary data.</text>
</comment>